<dbReference type="eggNOG" id="COG1556">
    <property type="taxonomic scope" value="Bacteria"/>
</dbReference>
<keyword evidence="2" id="KW-0614">Plasmid</keyword>
<evidence type="ECO:0000313" key="3">
    <source>
        <dbReference type="Proteomes" id="UP000007257"/>
    </source>
</evidence>
<dbReference type="RefSeq" id="WP_013578032.1">
    <property type="nucleotide sequence ID" value="NC_015062.1"/>
</dbReference>
<evidence type="ECO:0000259" key="1">
    <source>
        <dbReference type="Pfam" id="PF02589"/>
    </source>
</evidence>
<sequence length="193" mass="21088">MSRNDFLTGIRQHKFMQTLFPPPAEKSHPQQEFGRALTLMGGIWDDRFLRAPQNGYTTLNAYLRGLYPADSLFCSATPEIIAERSLDARTQAASLKDVDVGVVRACFGVAETGAVFLSDPQLCVNTLSAMAKNLVVLLDVNHIIEHLHLAHRQPQPFNARYAIMVTGPAAIADSESALMLGAKGVQSLRVIAL</sequence>
<dbReference type="EMBL" id="CP002506">
    <property type="protein sequence ID" value="ADW76351.1"/>
    <property type="molecule type" value="Genomic_DNA"/>
</dbReference>
<dbReference type="KEGG" id="rah:Rahaq_4771"/>
<dbReference type="OrthoDB" id="9794187at2"/>
<dbReference type="HOGENOM" id="CLU_090664_2_0_6"/>
<evidence type="ECO:0000313" key="2">
    <source>
        <dbReference type="EMBL" id="ADW76351.1"/>
    </source>
</evidence>
<gene>
    <name evidence="2" type="ordered locus">Rahaq_4771</name>
</gene>
<dbReference type="AlphaFoldDB" id="A0A0H3FJ63"/>
<name>A0A0H3FJ63_RAHSY</name>
<dbReference type="SUPFAM" id="SSF100950">
    <property type="entry name" value="NagB/RpiA/CoA transferase-like"/>
    <property type="match status" value="1"/>
</dbReference>
<reference evidence="2 3" key="2">
    <citation type="journal article" date="2012" name="J. Bacteriol.">
        <title>Complete Genome Sequence of Rahnella sp. Strain Y9602, a Gammaproteobacterium Isolate from Metal- and Radionuclide-Contaminated Soil.</title>
        <authorList>
            <person name="Martinez R.J."/>
            <person name="Bruce D."/>
            <person name="Detter C."/>
            <person name="Goodwin L.A."/>
            <person name="Han J."/>
            <person name="Han C.S."/>
            <person name="Held B."/>
            <person name="Land M.L."/>
            <person name="Mikhailova N."/>
            <person name="Nolan M."/>
            <person name="Pennacchio L."/>
            <person name="Pitluck S."/>
            <person name="Tapia R."/>
            <person name="Woyke T."/>
            <person name="Sobecky P.A."/>
        </authorList>
    </citation>
    <scope>NUCLEOTIDE SEQUENCE [LARGE SCALE GENOMIC DNA]</scope>
    <source>
        <strain evidence="2 3">Y9602</strain>
        <plasmid evidence="2 3">pRAHAQ01</plasmid>
    </source>
</reference>
<geneLocation type="plasmid" evidence="2 3">
    <name>pRAHAQ01</name>
</geneLocation>
<dbReference type="InterPro" id="IPR037171">
    <property type="entry name" value="NagB/RpiA_transferase-like"/>
</dbReference>
<dbReference type="InterPro" id="IPR003741">
    <property type="entry name" value="LUD_dom"/>
</dbReference>
<dbReference type="InterPro" id="IPR024185">
    <property type="entry name" value="FTHF_cligase-like_sf"/>
</dbReference>
<proteinExistence type="predicted"/>
<feature type="domain" description="LUD" evidence="1">
    <location>
        <begin position="93"/>
        <end position="192"/>
    </location>
</feature>
<dbReference type="GeneID" id="95420461"/>
<dbReference type="Pfam" id="PF02589">
    <property type="entry name" value="LUD_dom"/>
    <property type="match status" value="1"/>
</dbReference>
<dbReference type="Proteomes" id="UP000007257">
    <property type="component" value="Plasmid pRAHAQ01"/>
</dbReference>
<dbReference type="Gene3D" id="3.40.50.10420">
    <property type="entry name" value="NagB/RpiA/CoA transferase-like"/>
    <property type="match status" value="1"/>
</dbReference>
<accession>A0A0H3FJ63</accession>
<protein>
    <recommendedName>
        <fullName evidence="1">LUD domain-containing protein</fullName>
    </recommendedName>
</protein>
<organism evidence="2 3">
    <name type="scientific">Rahnella sp. (strain Y9602)</name>
    <dbReference type="NCBI Taxonomy" id="2703885"/>
    <lineage>
        <taxon>Bacteria</taxon>
        <taxon>Pseudomonadati</taxon>
        <taxon>Pseudomonadota</taxon>
        <taxon>Gammaproteobacteria</taxon>
        <taxon>Enterobacterales</taxon>
        <taxon>Yersiniaceae</taxon>
        <taxon>Rahnella</taxon>
    </lineage>
</organism>
<reference evidence="3" key="1">
    <citation type="submission" date="2011-01" db="EMBL/GenBank/DDBJ databases">
        <title>Complete sequence of plasmid1 of Rahnella sp. Y9602.</title>
        <authorList>
            <consortium name="US DOE Joint Genome Institute"/>
            <person name="Lucas S."/>
            <person name="Copeland A."/>
            <person name="Lapidus A."/>
            <person name="Cheng J.-F."/>
            <person name="Goodwin L."/>
            <person name="Pitluck S."/>
            <person name="Lu M."/>
            <person name="Detter J.C."/>
            <person name="Han C."/>
            <person name="Tapia R."/>
            <person name="Land M."/>
            <person name="Hauser L."/>
            <person name="Kyrpides N."/>
            <person name="Ivanova N."/>
            <person name="Ovchinnikova G."/>
            <person name="Pagani I."/>
            <person name="Sobecky P.A."/>
            <person name="Martinez R.J."/>
            <person name="Woyke T."/>
        </authorList>
    </citation>
    <scope>NUCLEOTIDE SEQUENCE [LARGE SCALE GENOMIC DNA]</scope>
    <source>
        <strain evidence="3">Y9602</strain>
        <plasmid evidence="3">pRAHAQ01</plasmid>
    </source>
</reference>